<dbReference type="InterPro" id="IPR002110">
    <property type="entry name" value="Ankyrin_rpt"/>
</dbReference>
<dbReference type="InterPro" id="IPR036770">
    <property type="entry name" value="Ankyrin_rpt-contain_sf"/>
</dbReference>
<keyword evidence="5" id="KW-0472">Membrane</keyword>
<evidence type="ECO:0000256" key="1">
    <source>
        <dbReference type="ARBA" id="ARBA00022737"/>
    </source>
</evidence>
<dbReference type="eggNOG" id="KOG0504">
    <property type="taxonomic scope" value="Eukaryota"/>
</dbReference>
<organism evidence="6">
    <name type="scientific">Aphanomyces invadans</name>
    <dbReference type="NCBI Taxonomy" id="157072"/>
    <lineage>
        <taxon>Eukaryota</taxon>
        <taxon>Sar</taxon>
        <taxon>Stramenopiles</taxon>
        <taxon>Oomycota</taxon>
        <taxon>Saprolegniomycetes</taxon>
        <taxon>Saprolegniales</taxon>
        <taxon>Verrucalvaceae</taxon>
        <taxon>Aphanomyces</taxon>
    </lineage>
</organism>
<name>A0A024TY65_9STRA</name>
<accession>A0A024TY65</accession>
<feature type="transmembrane region" description="Helical" evidence="5">
    <location>
        <begin position="797"/>
        <end position="820"/>
    </location>
</feature>
<gene>
    <name evidence="6" type="ORF">H310_08425</name>
</gene>
<dbReference type="STRING" id="157072.A0A024TY65"/>
<feature type="transmembrane region" description="Helical" evidence="5">
    <location>
        <begin position="979"/>
        <end position="1000"/>
    </location>
</feature>
<dbReference type="GeneID" id="20085475"/>
<dbReference type="RefSeq" id="XP_008872367.1">
    <property type="nucleotide sequence ID" value="XM_008874145.1"/>
</dbReference>
<feature type="repeat" description="ANK" evidence="3">
    <location>
        <begin position="367"/>
        <end position="399"/>
    </location>
</feature>
<feature type="repeat" description="ANK" evidence="3">
    <location>
        <begin position="517"/>
        <end position="549"/>
    </location>
</feature>
<dbReference type="OrthoDB" id="194358at2759"/>
<sequence>MTEFLHLASQEQWTTLEQCLDGYNGDLLMEDEEGDTVFIMACCAGTLRLISLLLEHRQAESFVNKTNQNGFSGFIYACIRGDGDIVALLLNTPFVQVNLADNDSMTALMYACGSRDEGLPKIVAMLLQDPRVDVHAVDLADCTAFSHACKAGELAVVAPFLSHPTVDLNHADKEGMTGFMYACEDSNARLMQLLMNHPGVNVNATNQVGMSGFLMVCRNGDFTLIRDMMEHPKLKVNQENNDGWTAADFISCKLHCATHANDVPDENDAIVDSIGRILRRGGSMKHQMMTVACKGECKGSIMNLSEWAHDRKWDEIESQLRAGYLGDINKTFRGTALLERCCNAGKHDLVELILQHKGIDVDALNNNRNSALDVAMSRNREECVKLLLAAGAEIEHGPKQQPGATRARKLSKDGDRSPTKGNDAIRTLVENEVRKRAEFPLHCWLEYRKLDKFHDALQTVTVSLDLTDQNGKTVLMMAAEAGWVDIVRVLLQRGAEIDFQQPEVEPDLPTLLGDGIKGKTALVFAGLNGHCAVVDVLLSHLADMDIMYMNEADKLEYSIRDLIQDKLDATNTVDSSLVKCLELLEKEAVYRASSSVYVEKLRSKLQAMADDAPFDESLFRRAINTDPSLGRLFLNDCLHPDRHELGFSKLEIVYGVNNVHTSALYSILRLDSPNSDYMFRAKKLLEHVVMQRVLHLKWEFFAQRMFIEQLLIYIVLIASMTISVTLHGSSPTNELVPMEVAVWLTVIVFACLGFSVAQMLHPKPLWRFARCLYDGQVQFDPRLNIPNLALLKLRAKWIMAGVVVVGTPALTAPMVLWVLPRVASVAGDAFTLGAKIAINIVLWITTGYFLVLEWKEFRGESGLTWVYRWFGGTKSTSDYDDLPTSVASIESYSSAMTAKTSWKYFESAVNRWQIVAYAVVLGVYVPYELGASMFIPEHAMLCIGCTLTLVLWILSLQYFAVFRTGGYLLPMMSGILQDVWNFLSIFMVVQCAITCAFYQLFHGYDDSGYETLWQAFTTTFFVLFGQFNTNMWTHDPLVPAMADPVVNAFSMALLLFHATTVSVLLVNVLLATMNRTVDRGLDLSKTEALWSYAECILRMEVTFTSHQRDRVIFLDTSGPPQTMGRRHITVWRQSTTHSSLDESAPLVAKLSRRGVSSFRQRAEVIGVLNPAFDETVPKAALSIGEEDAQVIKGLEETIKDWDTALDELHTTTIGELEKVRTSIKHTNHFTKTAMFTEELEYLTRTKRKIADIFADATKKRAPESMDKAKRIHELDKRVQHEMADLVNQHAKVVQNVSSVMFYQIVHGIKLTDAVARCVRTIQTSFVAVKDKFTREAMEEPTLSDVQRSTEARLDTIIHSVRSHSLVLKSVADKVDGGSVDAKLMAMRDELASMKAEMNAQQAKMQLQLDLIVRLLSESSRAAIE</sequence>
<feature type="transmembrane region" description="Helical" evidence="5">
    <location>
        <begin position="710"/>
        <end position="728"/>
    </location>
</feature>
<keyword evidence="1" id="KW-0677">Repeat</keyword>
<dbReference type="SMART" id="SM00248">
    <property type="entry name" value="ANK"/>
    <property type="match status" value="10"/>
</dbReference>
<evidence type="ECO:0000256" key="2">
    <source>
        <dbReference type="ARBA" id="ARBA00023043"/>
    </source>
</evidence>
<feature type="region of interest" description="Disordered" evidence="4">
    <location>
        <begin position="395"/>
        <end position="422"/>
    </location>
</feature>
<dbReference type="EMBL" id="KI913968">
    <property type="protein sequence ID" value="ETV98938.1"/>
    <property type="molecule type" value="Genomic_DNA"/>
</dbReference>
<dbReference type="PROSITE" id="PS50297">
    <property type="entry name" value="ANK_REP_REGION"/>
    <property type="match status" value="1"/>
</dbReference>
<feature type="repeat" description="ANK" evidence="3">
    <location>
        <begin position="470"/>
        <end position="502"/>
    </location>
</feature>
<feature type="transmembrane region" description="Helical" evidence="5">
    <location>
        <begin position="832"/>
        <end position="851"/>
    </location>
</feature>
<evidence type="ECO:0000256" key="5">
    <source>
        <dbReference type="SAM" id="Phobius"/>
    </source>
</evidence>
<keyword evidence="5" id="KW-1133">Transmembrane helix</keyword>
<dbReference type="Gene3D" id="1.25.40.20">
    <property type="entry name" value="Ankyrin repeat-containing domain"/>
    <property type="match status" value="4"/>
</dbReference>
<reference evidence="6" key="1">
    <citation type="submission" date="2013-12" db="EMBL/GenBank/DDBJ databases">
        <title>The Genome Sequence of Aphanomyces invadans NJM9701.</title>
        <authorList>
            <consortium name="The Broad Institute Genomics Platform"/>
            <person name="Russ C."/>
            <person name="Tyler B."/>
            <person name="van West P."/>
            <person name="Dieguez-Uribeondo J."/>
            <person name="Young S.K."/>
            <person name="Zeng Q."/>
            <person name="Gargeya S."/>
            <person name="Fitzgerald M."/>
            <person name="Abouelleil A."/>
            <person name="Alvarado L."/>
            <person name="Chapman S.B."/>
            <person name="Gainer-Dewar J."/>
            <person name="Goldberg J."/>
            <person name="Griggs A."/>
            <person name="Gujja S."/>
            <person name="Hansen M."/>
            <person name="Howarth C."/>
            <person name="Imamovic A."/>
            <person name="Ireland A."/>
            <person name="Larimer J."/>
            <person name="McCowan C."/>
            <person name="Murphy C."/>
            <person name="Pearson M."/>
            <person name="Poon T.W."/>
            <person name="Priest M."/>
            <person name="Roberts A."/>
            <person name="Saif S."/>
            <person name="Shea T."/>
            <person name="Sykes S."/>
            <person name="Wortman J."/>
            <person name="Nusbaum C."/>
            <person name="Birren B."/>
        </authorList>
    </citation>
    <scope>NUCLEOTIDE SEQUENCE [LARGE SCALE GENOMIC DNA]</scope>
    <source>
        <strain evidence="6">NJM9701</strain>
    </source>
</reference>
<dbReference type="SUPFAM" id="SSF48403">
    <property type="entry name" value="Ankyrin repeat"/>
    <property type="match status" value="2"/>
</dbReference>
<feature type="transmembrane region" description="Helical" evidence="5">
    <location>
        <begin position="939"/>
        <end position="959"/>
    </location>
</feature>
<proteinExistence type="predicted"/>
<dbReference type="Pfam" id="PF12796">
    <property type="entry name" value="Ank_2"/>
    <property type="match status" value="3"/>
</dbReference>
<evidence type="ECO:0000313" key="6">
    <source>
        <dbReference type="EMBL" id="ETV98938.1"/>
    </source>
</evidence>
<dbReference type="PROSITE" id="PS50088">
    <property type="entry name" value="ANK_REPEAT"/>
    <property type="match status" value="3"/>
</dbReference>
<feature type="transmembrane region" description="Helical" evidence="5">
    <location>
        <begin position="1012"/>
        <end position="1029"/>
    </location>
</feature>
<dbReference type="PANTHER" id="PTHR24198">
    <property type="entry name" value="ANKYRIN REPEAT AND PROTEIN KINASE DOMAIN-CONTAINING PROTEIN"/>
    <property type="match status" value="1"/>
</dbReference>
<dbReference type="PANTHER" id="PTHR24198:SF165">
    <property type="entry name" value="ANKYRIN REPEAT-CONTAINING PROTEIN-RELATED"/>
    <property type="match status" value="1"/>
</dbReference>
<dbReference type="VEuPathDB" id="FungiDB:H310_08425"/>
<protein>
    <submittedName>
        <fullName evidence="6">Uncharacterized protein</fullName>
    </submittedName>
</protein>
<evidence type="ECO:0000256" key="3">
    <source>
        <dbReference type="PROSITE-ProRule" id="PRU00023"/>
    </source>
</evidence>
<evidence type="ECO:0000256" key="4">
    <source>
        <dbReference type="SAM" id="MobiDB-lite"/>
    </source>
</evidence>
<feature type="transmembrane region" description="Helical" evidence="5">
    <location>
        <begin position="740"/>
        <end position="760"/>
    </location>
</feature>
<keyword evidence="5" id="KW-0812">Transmembrane</keyword>
<feature type="transmembrane region" description="Helical" evidence="5">
    <location>
        <begin position="1049"/>
        <end position="1070"/>
    </location>
</feature>
<keyword evidence="2 3" id="KW-0040">ANK repeat</keyword>